<organism evidence="4 5">
    <name type="scientific">Neurospora intermedia</name>
    <dbReference type="NCBI Taxonomy" id="5142"/>
    <lineage>
        <taxon>Eukaryota</taxon>
        <taxon>Fungi</taxon>
        <taxon>Dikarya</taxon>
        <taxon>Ascomycota</taxon>
        <taxon>Pezizomycotina</taxon>
        <taxon>Sordariomycetes</taxon>
        <taxon>Sordariomycetidae</taxon>
        <taxon>Sordariales</taxon>
        <taxon>Sordariaceae</taxon>
        <taxon>Neurospora</taxon>
    </lineage>
</organism>
<name>A0ABR3DIG6_NEUIN</name>
<comment type="caution">
    <text evidence="4">The sequence shown here is derived from an EMBL/GenBank/DDBJ whole genome shotgun (WGS) entry which is preliminary data.</text>
</comment>
<evidence type="ECO:0000256" key="1">
    <source>
        <dbReference type="ARBA" id="ARBA00004325"/>
    </source>
</evidence>
<accession>A0ABR3DIG6</accession>
<evidence type="ECO:0000256" key="2">
    <source>
        <dbReference type="ARBA" id="ARBA00023128"/>
    </source>
</evidence>
<keyword evidence="3" id="KW-0472">Membrane</keyword>
<reference evidence="4 5" key="1">
    <citation type="submission" date="2023-09" db="EMBL/GenBank/DDBJ databases">
        <title>Multi-omics analysis of a traditional fermented food reveals byproduct-associated fungal strains for waste-to-food upcycling.</title>
        <authorList>
            <consortium name="Lawrence Berkeley National Laboratory"/>
            <person name="Rekdal V.M."/>
            <person name="Villalobos-Escobedo J.M."/>
            <person name="Rodriguez-Valeron N."/>
            <person name="Garcia M.O."/>
            <person name="Vasquez D.P."/>
            <person name="Damayanti I."/>
            <person name="Sorensen P.M."/>
            <person name="Baidoo E.E."/>
            <person name="De Carvalho A.C."/>
            <person name="Riley R."/>
            <person name="Lipzen A."/>
            <person name="He G."/>
            <person name="Yan M."/>
            <person name="Haridas S."/>
            <person name="Daum C."/>
            <person name="Yoshinaga Y."/>
            <person name="Ng V."/>
            <person name="Grigoriev I.V."/>
            <person name="Munk R."/>
            <person name="Nuraida L."/>
            <person name="Wijaya C.H."/>
            <person name="Morales P.-C."/>
            <person name="Keasling J.D."/>
        </authorList>
    </citation>
    <scope>NUCLEOTIDE SEQUENCE [LARGE SCALE GENOMIC DNA]</scope>
    <source>
        <strain evidence="4 5">FGSC 2613</strain>
    </source>
</reference>
<keyword evidence="5" id="KW-1185">Reference proteome</keyword>
<sequence>MRLAGMWVVRVSFRDFDVLDGYGAEAWRREVGLGWRRLQPQAAKFSAGCATELLWHLCVVFQPVESSTPVPSPPSSENTPPGLPTASVTMGQYYNLFGQKVASQYLAMGVLGSLFGGVYLASGGSSKTPATPPINASSSDEADFIKKFLETSETTEKQAPAAPAKH</sequence>
<proteinExistence type="predicted"/>
<dbReference type="Pfam" id="PF11022">
    <property type="entry name" value="ATP19"/>
    <property type="match status" value="1"/>
</dbReference>
<protein>
    <submittedName>
        <fullName evidence="4">Uncharacterized protein</fullName>
    </submittedName>
</protein>
<dbReference type="EMBL" id="JAVLET010000003">
    <property type="protein sequence ID" value="KAL0472484.1"/>
    <property type="molecule type" value="Genomic_DNA"/>
</dbReference>
<dbReference type="PANTHER" id="PTHR28074">
    <property type="entry name" value="ATP SYNTHASE SUBUNIT K, MITOCHONDRIAL"/>
    <property type="match status" value="1"/>
</dbReference>
<evidence type="ECO:0000256" key="3">
    <source>
        <dbReference type="ARBA" id="ARBA00023136"/>
    </source>
</evidence>
<evidence type="ECO:0000313" key="5">
    <source>
        <dbReference type="Proteomes" id="UP001451303"/>
    </source>
</evidence>
<dbReference type="Proteomes" id="UP001451303">
    <property type="component" value="Unassembled WGS sequence"/>
</dbReference>
<keyword evidence="2" id="KW-0496">Mitochondrion</keyword>
<comment type="subcellular location">
    <subcellularLocation>
        <location evidence="1">Mitochondrion membrane</location>
    </subcellularLocation>
</comment>
<dbReference type="PANTHER" id="PTHR28074:SF1">
    <property type="entry name" value="ATP SYNTHASE SUBUNIT K, MITOCHONDRIAL"/>
    <property type="match status" value="1"/>
</dbReference>
<evidence type="ECO:0000313" key="4">
    <source>
        <dbReference type="EMBL" id="KAL0472484.1"/>
    </source>
</evidence>
<dbReference type="InterPro" id="IPR021278">
    <property type="entry name" value="ATP19"/>
</dbReference>
<gene>
    <name evidence="4" type="ORF">QR685DRAFT_586552</name>
</gene>